<accession>A0A4C1VVX1</accession>
<comment type="caution">
    <text evidence="2">The sequence shown here is derived from an EMBL/GenBank/DDBJ whole genome shotgun (WGS) entry which is preliminary data.</text>
</comment>
<evidence type="ECO:0000256" key="1">
    <source>
        <dbReference type="SAM" id="MobiDB-lite"/>
    </source>
</evidence>
<organism evidence="2 3">
    <name type="scientific">Eumeta variegata</name>
    <name type="common">Bagworm moth</name>
    <name type="synonym">Eumeta japonica</name>
    <dbReference type="NCBI Taxonomy" id="151549"/>
    <lineage>
        <taxon>Eukaryota</taxon>
        <taxon>Metazoa</taxon>
        <taxon>Ecdysozoa</taxon>
        <taxon>Arthropoda</taxon>
        <taxon>Hexapoda</taxon>
        <taxon>Insecta</taxon>
        <taxon>Pterygota</taxon>
        <taxon>Neoptera</taxon>
        <taxon>Endopterygota</taxon>
        <taxon>Lepidoptera</taxon>
        <taxon>Glossata</taxon>
        <taxon>Ditrysia</taxon>
        <taxon>Tineoidea</taxon>
        <taxon>Psychidae</taxon>
        <taxon>Oiketicinae</taxon>
        <taxon>Eumeta</taxon>
    </lineage>
</organism>
<evidence type="ECO:0000313" key="2">
    <source>
        <dbReference type="EMBL" id="GBP42542.1"/>
    </source>
</evidence>
<protein>
    <submittedName>
        <fullName evidence="2">Uncharacterized protein</fullName>
    </submittedName>
</protein>
<gene>
    <name evidence="2" type="ORF">EVAR_81992_1</name>
</gene>
<proteinExistence type="predicted"/>
<evidence type="ECO:0000313" key="3">
    <source>
        <dbReference type="Proteomes" id="UP000299102"/>
    </source>
</evidence>
<dbReference type="Proteomes" id="UP000299102">
    <property type="component" value="Unassembled WGS sequence"/>
</dbReference>
<dbReference type="AlphaFoldDB" id="A0A4C1VVX1"/>
<dbReference type="EMBL" id="BGZK01000420">
    <property type="protein sequence ID" value="GBP42542.1"/>
    <property type="molecule type" value="Genomic_DNA"/>
</dbReference>
<feature type="region of interest" description="Disordered" evidence="1">
    <location>
        <begin position="28"/>
        <end position="53"/>
    </location>
</feature>
<name>A0A4C1VVX1_EUMVA</name>
<sequence>MEKINHFIERNGINILIKNVPNLILTGKHLGSTPPVTDDGGGRRKGKNDRLSGVFIKSNKTKPSAAKNNEVALREHRGQQRHRQRDPREAPAHAFVATTGATDLCVLMSTMEVSRVCGHLEASAQGDQMHPKVRKMPKNNRTCSNGEISVVDLANDARSKKERRHGQIYLFTAKYGDPIRARHKEYNDETQVYENLKLFA</sequence>
<keyword evidence="3" id="KW-1185">Reference proteome</keyword>
<reference evidence="2 3" key="1">
    <citation type="journal article" date="2019" name="Commun. Biol.">
        <title>The bagworm genome reveals a unique fibroin gene that provides high tensile strength.</title>
        <authorList>
            <person name="Kono N."/>
            <person name="Nakamura H."/>
            <person name="Ohtoshi R."/>
            <person name="Tomita M."/>
            <person name="Numata K."/>
            <person name="Arakawa K."/>
        </authorList>
    </citation>
    <scope>NUCLEOTIDE SEQUENCE [LARGE SCALE GENOMIC DNA]</scope>
</reference>